<dbReference type="AlphaFoldDB" id="A0A9Q5DE44"/>
<dbReference type="SMART" id="SM00448">
    <property type="entry name" value="REC"/>
    <property type="match status" value="1"/>
</dbReference>
<dbReference type="PROSITE" id="PS50109">
    <property type="entry name" value="HIS_KIN"/>
    <property type="match status" value="1"/>
</dbReference>
<dbReference type="OrthoDB" id="636661at2"/>
<dbReference type="Pfam" id="PF02518">
    <property type="entry name" value="HATPase_c"/>
    <property type="match status" value="1"/>
</dbReference>
<evidence type="ECO:0000256" key="2">
    <source>
        <dbReference type="ARBA" id="ARBA00012438"/>
    </source>
</evidence>
<dbReference type="CDD" id="cd17546">
    <property type="entry name" value="REC_hyHK_CKI1_RcsC-like"/>
    <property type="match status" value="1"/>
</dbReference>
<dbReference type="EC" id="2.7.13.3" evidence="2"/>
<dbReference type="InterPro" id="IPR036890">
    <property type="entry name" value="HATPase_C_sf"/>
</dbReference>
<feature type="transmembrane region" description="Helical" evidence="8">
    <location>
        <begin position="131"/>
        <end position="149"/>
    </location>
</feature>
<sequence>MFQVLKKTVNKLINAGAENLPDEEKKNVRIINTLSLFTGCLAIGIGTLLYSLTHFLGILIPANLEGISFLLLVYFNHKHFYKTARIGVLVIFCITAIYFDTILGQNINLALMCVFLFCLTLLVYTTPGERIMGISVTIVSLFFMELNFYNKLFTPYDLSAANQFFLRWVALACFLSFNAIVIVYYVKDRKLWYDKLKSYSESLEDLVIKLKQANQSKRVYLRETNHEIRTPLNAILGIAQLLETKIAALSEKNPELHEIAELVNDLNSSGIFAKNIVNNVLELSRIESGQKENIHLIPFSLSNWLHELIQMHHYLAQSQKVTLVLNFDEHNLPEKINTDKIKITQIITNLLSNAIKFSPKGGNVTINVSRKEKDLVISINDEGKGISTEQQQVIFDPFVSGGNGFIEGTGLGLYISRQLTILLNGSLEVDSQMGKGSTFTVRFSNMFSNVSLEKTKQPPQLLKSLKDKKVLVIEDDSMSRMVLNKYFKAAGCQLFEAVNGEEGLIKARSERPDFILLDTQMPVMDGRETLKNIRQDVHLRDIPVIITSADSFAESRDEMLKAGATDFVAKPVEFQALHRALSRVIL</sequence>
<keyword evidence="4" id="KW-0808">Transferase</keyword>
<feature type="transmembrane region" description="Helical" evidence="8">
    <location>
        <begin position="30"/>
        <end position="49"/>
    </location>
</feature>
<feature type="domain" description="Histidine kinase" evidence="9">
    <location>
        <begin position="223"/>
        <end position="447"/>
    </location>
</feature>
<evidence type="ECO:0000256" key="3">
    <source>
        <dbReference type="ARBA" id="ARBA00022553"/>
    </source>
</evidence>
<evidence type="ECO:0000256" key="8">
    <source>
        <dbReference type="SAM" id="Phobius"/>
    </source>
</evidence>
<feature type="transmembrane region" description="Helical" evidence="8">
    <location>
        <begin position="105"/>
        <end position="124"/>
    </location>
</feature>
<feature type="domain" description="Response regulatory" evidence="10">
    <location>
        <begin position="469"/>
        <end position="585"/>
    </location>
</feature>
<dbReference type="PANTHER" id="PTHR43047:SF72">
    <property type="entry name" value="OSMOSENSING HISTIDINE PROTEIN KINASE SLN1"/>
    <property type="match status" value="1"/>
</dbReference>
<comment type="caution">
    <text evidence="11">The sequence shown here is derived from an EMBL/GenBank/DDBJ whole genome shotgun (WGS) entry which is preliminary data.</text>
</comment>
<dbReference type="SUPFAM" id="SSF52172">
    <property type="entry name" value="CheY-like"/>
    <property type="match status" value="1"/>
</dbReference>
<dbReference type="InterPro" id="IPR003661">
    <property type="entry name" value="HisK_dim/P_dom"/>
</dbReference>
<dbReference type="Gene3D" id="3.40.50.2300">
    <property type="match status" value="1"/>
</dbReference>
<feature type="transmembrane region" description="Helical" evidence="8">
    <location>
        <begin position="82"/>
        <end position="99"/>
    </location>
</feature>
<dbReference type="Pfam" id="PF00512">
    <property type="entry name" value="HisKA"/>
    <property type="match status" value="1"/>
</dbReference>
<dbReference type="InterPro" id="IPR036097">
    <property type="entry name" value="HisK_dim/P_sf"/>
</dbReference>
<evidence type="ECO:0000313" key="12">
    <source>
        <dbReference type="Proteomes" id="UP000281028"/>
    </source>
</evidence>
<feature type="transmembrane region" description="Helical" evidence="8">
    <location>
        <begin position="55"/>
        <end position="75"/>
    </location>
</feature>
<dbReference type="GO" id="GO:0000155">
    <property type="term" value="F:phosphorelay sensor kinase activity"/>
    <property type="evidence" value="ECO:0007669"/>
    <property type="project" value="InterPro"/>
</dbReference>
<organism evidence="11 12">
    <name type="scientific">Chitinophaga solisilvae</name>
    <dbReference type="NCBI Taxonomy" id="1233460"/>
    <lineage>
        <taxon>Bacteria</taxon>
        <taxon>Pseudomonadati</taxon>
        <taxon>Bacteroidota</taxon>
        <taxon>Chitinophagia</taxon>
        <taxon>Chitinophagales</taxon>
        <taxon>Chitinophagaceae</taxon>
        <taxon>Chitinophaga</taxon>
    </lineage>
</organism>
<keyword evidence="8" id="KW-0812">Transmembrane</keyword>
<dbReference type="SUPFAM" id="SSF47384">
    <property type="entry name" value="Homodimeric domain of signal transducing histidine kinase"/>
    <property type="match status" value="1"/>
</dbReference>
<dbReference type="Pfam" id="PF00072">
    <property type="entry name" value="Response_reg"/>
    <property type="match status" value="1"/>
</dbReference>
<keyword evidence="7" id="KW-0175">Coiled coil</keyword>
<dbReference type="EMBL" id="RIAR02000001">
    <property type="protein sequence ID" value="NSL90362.1"/>
    <property type="molecule type" value="Genomic_DNA"/>
</dbReference>
<dbReference type="SMART" id="SM00388">
    <property type="entry name" value="HisKA"/>
    <property type="match status" value="1"/>
</dbReference>
<dbReference type="PANTHER" id="PTHR43047">
    <property type="entry name" value="TWO-COMPONENT HISTIDINE PROTEIN KINASE"/>
    <property type="match status" value="1"/>
</dbReference>
<dbReference type="InterPro" id="IPR011006">
    <property type="entry name" value="CheY-like_superfamily"/>
</dbReference>
<accession>A0A9Q5DE44</accession>
<comment type="catalytic activity">
    <reaction evidence="1">
        <text>ATP + protein L-histidine = ADP + protein N-phospho-L-histidine.</text>
        <dbReference type="EC" id="2.7.13.3"/>
    </reaction>
</comment>
<evidence type="ECO:0000256" key="7">
    <source>
        <dbReference type="SAM" id="Coils"/>
    </source>
</evidence>
<feature type="modified residue" description="4-aspartylphosphate" evidence="6">
    <location>
        <position position="518"/>
    </location>
</feature>
<dbReference type="Gene3D" id="1.10.287.130">
    <property type="match status" value="1"/>
</dbReference>
<evidence type="ECO:0000256" key="1">
    <source>
        <dbReference type="ARBA" id="ARBA00000085"/>
    </source>
</evidence>
<feature type="transmembrane region" description="Helical" evidence="8">
    <location>
        <begin position="164"/>
        <end position="186"/>
    </location>
</feature>
<gene>
    <name evidence="11" type="ORF">ECE50_026300</name>
</gene>
<evidence type="ECO:0000259" key="9">
    <source>
        <dbReference type="PROSITE" id="PS50109"/>
    </source>
</evidence>
<reference evidence="11" key="1">
    <citation type="submission" date="2020-05" db="EMBL/GenBank/DDBJ databases">
        <title>Chitinophaga laudate sp. nov., isolated from a tropical peat swamp.</title>
        <authorList>
            <person name="Goh C.B.S."/>
            <person name="Lee M.S."/>
            <person name="Parimannan S."/>
            <person name="Pasbakhsh P."/>
            <person name="Yule C.M."/>
            <person name="Rajandas H."/>
            <person name="Loke S."/>
            <person name="Croft L."/>
            <person name="Tan J.B.L."/>
        </authorList>
    </citation>
    <scope>NUCLEOTIDE SEQUENCE</scope>
    <source>
        <strain evidence="11">Mgbs1</strain>
    </source>
</reference>
<keyword evidence="5" id="KW-0418">Kinase</keyword>
<dbReference type="CDD" id="cd00082">
    <property type="entry name" value="HisKA"/>
    <property type="match status" value="1"/>
</dbReference>
<dbReference type="Gene3D" id="3.30.565.10">
    <property type="entry name" value="Histidine kinase-like ATPase, C-terminal domain"/>
    <property type="match status" value="1"/>
</dbReference>
<dbReference type="InterPro" id="IPR005467">
    <property type="entry name" value="His_kinase_dom"/>
</dbReference>
<dbReference type="SMART" id="SM00387">
    <property type="entry name" value="HATPase_c"/>
    <property type="match status" value="1"/>
</dbReference>
<dbReference type="InterPro" id="IPR001789">
    <property type="entry name" value="Sig_transdc_resp-reg_receiver"/>
</dbReference>
<dbReference type="InterPro" id="IPR003594">
    <property type="entry name" value="HATPase_dom"/>
</dbReference>
<proteinExistence type="predicted"/>
<evidence type="ECO:0000256" key="6">
    <source>
        <dbReference type="PROSITE-ProRule" id="PRU00169"/>
    </source>
</evidence>
<dbReference type="GO" id="GO:0005886">
    <property type="term" value="C:plasma membrane"/>
    <property type="evidence" value="ECO:0007669"/>
    <property type="project" value="TreeGrafter"/>
</dbReference>
<protein>
    <recommendedName>
        <fullName evidence="2">histidine kinase</fullName>
        <ecNumber evidence="2">2.7.13.3</ecNumber>
    </recommendedName>
</protein>
<keyword evidence="12" id="KW-1185">Reference proteome</keyword>
<keyword evidence="8" id="KW-1133">Transmembrane helix</keyword>
<name>A0A9Q5DE44_9BACT</name>
<evidence type="ECO:0000256" key="4">
    <source>
        <dbReference type="ARBA" id="ARBA00022679"/>
    </source>
</evidence>
<dbReference type="PROSITE" id="PS50110">
    <property type="entry name" value="RESPONSE_REGULATORY"/>
    <property type="match status" value="1"/>
</dbReference>
<dbReference type="InterPro" id="IPR004358">
    <property type="entry name" value="Sig_transdc_His_kin-like_C"/>
</dbReference>
<dbReference type="PRINTS" id="PR00344">
    <property type="entry name" value="BCTRLSENSOR"/>
</dbReference>
<evidence type="ECO:0000313" key="11">
    <source>
        <dbReference type="EMBL" id="NSL90362.1"/>
    </source>
</evidence>
<dbReference type="SUPFAM" id="SSF55874">
    <property type="entry name" value="ATPase domain of HSP90 chaperone/DNA topoisomerase II/histidine kinase"/>
    <property type="match status" value="1"/>
</dbReference>
<keyword evidence="8" id="KW-0472">Membrane</keyword>
<evidence type="ECO:0000256" key="5">
    <source>
        <dbReference type="ARBA" id="ARBA00022777"/>
    </source>
</evidence>
<dbReference type="GO" id="GO:0009927">
    <property type="term" value="F:histidine phosphotransfer kinase activity"/>
    <property type="evidence" value="ECO:0007669"/>
    <property type="project" value="TreeGrafter"/>
</dbReference>
<dbReference type="Proteomes" id="UP000281028">
    <property type="component" value="Unassembled WGS sequence"/>
</dbReference>
<feature type="coiled-coil region" evidence="7">
    <location>
        <begin position="196"/>
        <end position="223"/>
    </location>
</feature>
<evidence type="ECO:0000259" key="10">
    <source>
        <dbReference type="PROSITE" id="PS50110"/>
    </source>
</evidence>
<keyword evidence="3 6" id="KW-0597">Phosphoprotein</keyword>